<accession>A0A9N9XAG4</accession>
<dbReference type="GO" id="GO:1902936">
    <property type="term" value="F:phosphatidylinositol bisphosphate binding"/>
    <property type="evidence" value="ECO:0007669"/>
    <property type="project" value="TreeGrafter"/>
</dbReference>
<evidence type="ECO:0000313" key="3">
    <source>
        <dbReference type="Proteomes" id="UP001153709"/>
    </source>
</evidence>
<protein>
    <recommendedName>
        <fullName evidence="1">CRAL-TRIO domain-containing protein</fullName>
    </recommendedName>
</protein>
<evidence type="ECO:0000259" key="1">
    <source>
        <dbReference type="PROSITE" id="PS50191"/>
    </source>
</evidence>
<dbReference type="CDD" id="cd00170">
    <property type="entry name" value="SEC14"/>
    <property type="match status" value="1"/>
</dbReference>
<sequence length="302" mass="34977">MSSNDLLMNNREKVLQAFEKTEKDLAEDVNIIKEWIKGQPHLPEVPSTSIIESFLVTNKFSIEKTKNKLDMYYSIRTMIPECFKNSHPNLPHMTEITKYVQYIPLPKLTKDLFRVNISKISGNPKYFDVYNFFAHQININEIRLHEELILGDVLLVDLKDVSLGHMVKVTPQHIKKAVLVLEKVFSNRIKQIHLVNPSASVDMLVSVLKSTLKQKLADRIQIHNTVETLLNHISSEILPKEYGGTERTVAELQELWKQKLQQYGDRFDKLELLKVNENLRPTPLHNDEVLGYYGNFKTISVD</sequence>
<dbReference type="InterPro" id="IPR001251">
    <property type="entry name" value="CRAL-TRIO_dom"/>
</dbReference>
<feature type="domain" description="CRAL-TRIO" evidence="1">
    <location>
        <begin position="154"/>
        <end position="250"/>
    </location>
</feature>
<name>A0A9N9XAG4_DIABA</name>
<dbReference type="PRINTS" id="PR00180">
    <property type="entry name" value="CRETINALDHBP"/>
</dbReference>
<dbReference type="SUPFAM" id="SSF52087">
    <property type="entry name" value="CRAL/TRIO domain"/>
    <property type="match status" value="1"/>
</dbReference>
<dbReference type="GO" id="GO:0016020">
    <property type="term" value="C:membrane"/>
    <property type="evidence" value="ECO:0007669"/>
    <property type="project" value="TreeGrafter"/>
</dbReference>
<proteinExistence type="predicted"/>
<dbReference type="Pfam" id="PF00650">
    <property type="entry name" value="CRAL_TRIO"/>
    <property type="match status" value="1"/>
</dbReference>
<dbReference type="SMART" id="SM00516">
    <property type="entry name" value="SEC14"/>
    <property type="match status" value="1"/>
</dbReference>
<dbReference type="PANTHER" id="PTHR10174">
    <property type="entry name" value="ALPHA-TOCOPHEROL TRANSFER PROTEIN-RELATED"/>
    <property type="match status" value="1"/>
</dbReference>
<dbReference type="OrthoDB" id="6575879at2759"/>
<dbReference type="AlphaFoldDB" id="A0A9N9XAG4"/>
<dbReference type="Gene3D" id="1.20.5.1200">
    <property type="entry name" value="Alpha-tocopherol transfer"/>
    <property type="match status" value="1"/>
</dbReference>
<evidence type="ECO:0000313" key="2">
    <source>
        <dbReference type="EMBL" id="CAG9831452.1"/>
    </source>
</evidence>
<dbReference type="SUPFAM" id="SSF46938">
    <property type="entry name" value="CRAL/TRIO N-terminal domain"/>
    <property type="match status" value="1"/>
</dbReference>
<organism evidence="2 3">
    <name type="scientific">Diabrotica balteata</name>
    <name type="common">Banded cucumber beetle</name>
    <dbReference type="NCBI Taxonomy" id="107213"/>
    <lineage>
        <taxon>Eukaryota</taxon>
        <taxon>Metazoa</taxon>
        <taxon>Ecdysozoa</taxon>
        <taxon>Arthropoda</taxon>
        <taxon>Hexapoda</taxon>
        <taxon>Insecta</taxon>
        <taxon>Pterygota</taxon>
        <taxon>Neoptera</taxon>
        <taxon>Endopterygota</taxon>
        <taxon>Coleoptera</taxon>
        <taxon>Polyphaga</taxon>
        <taxon>Cucujiformia</taxon>
        <taxon>Chrysomeloidea</taxon>
        <taxon>Chrysomelidae</taxon>
        <taxon>Galerucinae</taxon>
        <taxon>Diabroticina</taxon>
        <taxon>Diabroticites</taxon>
        <taxon>Diabrotica</taxon>
    </lineage>
</organism>
<dbReference type="EMBL" id="OU898278">
    <property type="protein sequence ID" value="CAG9831452.1"/>
    <property type="molecule type" value="Genomic_DNA"/>
</dbReference>
<keyword evidence="3" id="KW-1185">Reference proteome</keyword>
<dbReference type="PROSITE" id="PS50191">
    <property type="entry name" value="CRAL_TRIO"/>
    <property type="match status" value="1"/>
</dbReference>
<dbReference type="InterPro" id="IPR036865">
    <property type="entry name" value="CRAL-TRIO_dom_sf"/>
</dbReference>
<dbReference type="InterPro" id="IPR036273">
    <property type="entry name" value="CRAL/TRIO_N_dom_sf"/>
</dbReference>
<reference evidence="2" key="1">
    <citation type="submission" date="2022-01" db="EMBL/GenBank/DDBJ databases">
        <authorList>
            <person name="King R."/>
        </authorList>
    </citation>
    <scope>NUCLEOTIDE SEQUENCE</scope>
</reference>
<dbReference type="Gene3D" id="3.40.525.10">
    <property type="entry name" value="CRAL-TRIO lipid binding domain"/>
    <property type="match status" value="1"/>
</dbReference>
<gene>
    <name evidence="2" type="ORF">DIABBA_LOCUS5038</name>
</gene>
<dbReference type="PANTHER" id="PTHR10174:SF222">
    <property type="entry name" value="GH10083P-RELATED"/>
    <property type="match status" value="1"/>
</dbReference>
<dbReference type="Proteomes" id="UP001153709">
    <property type="component" value="Chromosome 3"/>
</dbReference>